<feature type="domain" description="SAM-dependent MTase RsmB/NOP-type" evidence="6">
    <location>
        <begin position="100"/>
        <end position="391"/>
    </location>
</feature>
<dbReference type="GO" id="GO:0001510">
    <property type="term" value="P:RNA methylation"/>
    <property type="evidence" value="ECO:0007669"/>
    <property type="project" value="InterPro"/>
</dbReference>
<keyword evidence="2 5" id="KW-0808">Transferase</keyword>
<evidence type="ECO:0000256" key="3">
    <source>
        <dbReference type="ARBA" id="ARBA00022691"/>
    </source>
</evidence>
<dbReference type="Proteomes" id="UP000321129">
    <property type="component" value="Unassembled WGS sequence"/>
</dbReference>
<dbReference type="Gene3D" id="3.40.50.150">
    <property type="entry name" value="Vaccinia Virus protein VP39"/>
    <property type="match status" value="1"/>
</dbReference>
<evidence type="ECO:0000256" key="2">
    <source>
        <dbReference type="ARBA" id="ARBA00022679"/>
    </source>
</evidence>
<feature type="binding site" evidence="5">
    <location>
        <position position="234"/>
    </location>
    <ligand>
        <name>S-adenosyl-L-methionine</name>
        <dbReference type="ChEBI" id="CHEBI:59789"/>
    </ligand>
</feature>
<dbReference type="InterPro" id="IPR023267">
    <property type="entry name" value="RCMT"/>
</dbReference>
<dbReference type="PRINTS" id="PR02008">
    <property type="entry name" value="RCMTFAMILY"/>
</dbReference>
<evidence type="ECO:0000313" key="7">
    <source>
        <dbReference type="EMBL" id="TXC68937.1"/>
    </source>
</evidence>
<comment type="caution">
    <text evidence="7">The sequence shown here is derived from an EMBL/GenBank/DDBJ whole genome shotgun (WGS) entry which is preliminary data.</text>
</comment>
<feature type="binding site" evidence="5">
    <location>
        <position position="281"/>
    </location>
    <ligand>
        <name>S-adenosyl-L-methionine</name>
        <dbReference type="ChEBI" id="CHEBI:59789"/>
    </ligand>
</feature>
<evidence type="ECO:0000313" key="8">
    <source>
        <dbReference type="Proteomes" id="UP000321129"/>
    </source>
</evidence>
<dbReference type="Pfam" id="PF01189">
    <property type="entry name" value="Methyltr_RsmB-F"/>
    <property type="match status" value="1"/>
</dbReference>
<dbReference type="OrthoDB" id="9810297at2"/>
<comment type="similarity">
    <text evidence="5">Belongs to the class I-like SAM-binding methyltransferase superfamily. RsmB/NOP family.</text>
</comment>
<dbReference type="PANTHER" id="PTHR22807">
    <property type="entry name" value="NOP2 YEAST -RELATED NOL1/NOP2/FMU SUN DOMAIN-CONTAINING"/>
    <property type="match status" value="1"/>
</dbReference>
<dbReference type="PROSITE" id="PS51686">
    <property type="entry name" value="SAM_MT_RSMB_NOP"/>
    <property type="match status" value="1"/>
</dbReference>
<sequence>MTPQARVQAAIEILDEVVTAARGNGAAADTIVARYFKTRRYAGSKDRRGVRDLVYRAIRTFGEPPATGRAAMIGLAKDDADISASFGASGHAPPAIGDSEIATEPALVPAWLRKRLPKWLDDAELAALLDRAPLDLRVNRLKSDVATVREAFREAEPIAGLADGLRLPHGTRVDDRAAYQDGLVEIQDAGSQLIVEACAAKPGETVVDLCAGAGGKTLALAAAMNGEGRLIACDAIRSRFAPLPDRAARAGATLEMRLLDMNREHEALGDLVGTVDLVLVDAPCSGTGTWRRNPESRWRITPAMIRTLANEQARLLDIAASLVKPGGRIVYAVCSLVEEEGPDRVDAFLSRHSGWSPDDAGSAGRPAGAGRVLSPAHDGCDGFFFAALKANDASA</sequence>
<dbReference type="RefSeq" id="WP_147122892.1">
    <property type="nucleotide sequence ID" value="NZ_VOPY01000002.1"/>
</dbReference>
<evidence type="ECO:0000256" key="5">
    <source>
        <dbReference type="PROSITE-ProRule" id="PRU01023"/>
    </source>
</evidence>
<reference evidence="7 8" key="1">
    <citation type="submission" date="2019-08" db="EMBL/GenBank/DDBJ databases">
        <title>Sphingorhabdus soil sp. nov., isolated from arctic soil.</title>
        <authorList>
            <person name="Liu Y."/>
        </authorList>
    </citation>
    <scope>NUCLEOTIDE SEQUENCE [LARGE SCALE GENOMIC DNA]</scope>
    <source>
        <strain evidence="7 8">D-2Q-5-6</strain>
    </source>
</reference>
<dbReference type="SUPFAM" id="SSF53335">
    <property type="entry name" value="S-adenosyl-L-methionine-dependent methyltransferases"/>
    <property type="match status" value="1"/>
</dbReference>
<dbReference type="GO" id="GO:0008173">
    <property type="term" value="F:RNA methyltransferase activity"/>
    <property type="evidence" value="ECO:0007669"/>
    <property type="project" value="InterPro"/>
</dbReference>
<evidence type="ECO:0000256" key="4">
    <source>
        <dbReference type="ARBA" id="ARBA00022884"/>
    </source>
</evidence>
<keyword evidence="8" id="KW-1185">Reference proteome</keyword>
<keyword evidence="1 5" id="KW-0489">Methyltransferase</keyword>
<dbReference type="PANTHER" id="PTHR22807:SF53">
    <property type="entry name" value="RIBOSOMAL RNA SMALL SUBUNIT METHYLTRANSFERASE B-RELATED"/>
    <property type="match status" value="1"/>
</dbReference>
<gene>
    <name evidence="7" type="ORF">FSZ31_08250</name>
</gene>
<dbReference type="EMBL" id="VOPY01000002">
    <property type="protein sequence ID" value="TXC68937.1"/>
    <property type="molecule type" value="Genomic_DNA"/>
</dbReference>
<name>A0A5C6U7J4_9SPHN</name>
<comment type="caution">
    <text evidence="5">Lacks conserved residue(s) required for the propagation of feature annotation.</text>
</comment>
<protein>
    <submittedName>
        <fullName evidence="7">RsmB/NOP family class I SAM-dependent RNA methyltransferase</fullName>
    </submittedName>
</protein>
<feature type="active site" description="Nucleophile" evidence="5">
    <location>
        <position position="334"/>
    </location>
</feature>
<proteinExistence type="inferred from homology"/>
<accession>A0A5C6U7J4</accession>
<dbReference type="AlphaFoldDB" id="A0A5C6U7J4"/>
<dbReference type="CDD" id="cd02440">
    <property type="entry name" value="AdoMet_MTases"/>
    <property type="match status" value="1"/>
</dbReference>
<keyword evidence="3 5" id="KW-0949">S-adenosyl-L-methionine</keyword>
<organism evidence="7 8">
    <name type="scientific">Flavisphingopyxis soli</name>
    <dbReference type="NCBI Taxonomy" id="2601267"/>
    <lineage>
        <taxon>Bacteria</taxon>
        <taxon>Pseudomonadati</taxon>
        <taxon>Pseudomonadota</taxon>
        <taxon>Alphaproteobacteria</taxon>
        <taxon>Sphingomonadales</taxon>
        <taxon>Sphingopyxidaceae</taxon>
        <taxon>Flavisphingopyxis</taxon>
    </lineage>
</organism>
<dbReference type="GO" id="GO:0003723">
    <property type="term" value="F:RNA binding"/>
    <property type="evidence" value="ECO:0007669"/>
    <property type="project" value="UniProtKB-UniRule"/>
</dbReference>
<evidence type="ECO:0000259" key="6">
    <source>
        <dbReference type="PROSITE" id="PS51686"/>
    </source>
</evidence>
<evidence type="ECO:0000256" key="1">
    <source>
        <dbReference type="ARBA" id="ARBA00022603"/>
    </source>
</evidence>
<dbReference type="InterPro" id="IPR029063">
    <property type="entry name" value="SAM-dependent_MTases_sf"/>
</dbReference>
<dbReference type="InterPro" id="IPR049560">
    <property type="entry name" value="MeTrfase_RsmB-F_NOP2_cat"/>
</dbReference>
<dbReference type="InterPro" id="IPR001678">
    <property type="entry name" value="MeTrfase_RsmB-F_NOP2_dom"/>
</dbReference>
<keyword evidence="4 5" id="KW-0694">RNA-binding</keyword>